<keyword evidence="4 6" id="KW-0067">ATP-binding</keyword>
<dbReference type="Pfam" id="PF00225">
    <property type="entry name" value="Kinesin"/>
    <property type="match status" value="1"/>
</dbReference>
<dbReference type="PANTHER" id="PTHR47969">
    <property type="entry name" value="CHROMOSOME-ASSOCIATED KINESIN KIF4A-RELATED"/>
    <property type="match status" value="1"/>
</dbReference>
<keyword evidence="3 6" id="KW-0547">Nucleotide-binding</keyword>
<dbReference type="AlphaFoldDB" id="A0DEF4"/>
<dbReference type="GO" id="GO:0005524">
    <property type="term" value="F:ATP binding"/>
    <property type="evidence" value="ECO:0007669"/>
    <property type="project" value="UniProtKB-UniRule"/>
</dbReference>
<keyword evidence="10" id="KW-1185">Reference proteome</keyword>
<evidence type="ECO:0000256" key="3">
    <source>
        <dbReference type="ARBA" id="ARBA00022741"/>
    </source>
</evidence>
<feature type="binding site" evidence="6">
    <location>
        <begin position="83"/>
        <end position="90"/>
    </location>
    <ligand>
        <name>ATP</name>
        <dbReference type="ChEBI" id="CHEBI:30616"/>
    </ligand>
</feature>
<dbReference type="GO" id="GO:0005634">
    <property type="term" value="C:nucleus"/>
    <property type="evidence" value="ECO:0000318"/>
    <property type="project" value="GO_Central"/>
</dbReference>
<dbReference type="GO" id="GO:0007018">
    <property type="term" value="P:microtubule-based movement"/>
    <property type="evidence" value="ECO:0000318"/>
    <property type="project" value="GO_Central"/>
</dbReference>
<evidence type="ECO:0000256" key="2">
    <source>
        <dbReference type="ARBA" id="ARBA00022490"/>
    </source>
</evidence>
<evidence type="ECO:0000256" key="7">
    <source>
        <dbReference type="SAM" id="MobiDB-lite"/>
    </source>
</evidence>
<dbReference type="InterPro" id="IPR027640">
    <property type="entry name" value="Kinesin-like_fam"/>
</dbReference>
<feature type="region of interest" description="Disordered" evidence="7">
    <location>
        <begin position="321"/>
        <end position="344"/>
    </location>
</feature>
<evidence type="ECO:0000313" key="9">
    <source>
        <dbReference type="EMBL" id="CAK81421.1"/>
    </source>
</evidence>
<dbReference type="GO" id="GO:1990023">
    <property type="term" value="C:mitotic spindle midzone"/>
    <property type="evidence" value="ECO:0000318"/>
    <property type="project" value="GO_Central"/>
</dbReference>
<dbReference type="GO" id="GO:0016887">
    <property type="term" value="F:ATP hydrolysis activity"/>
    <property type="evidence" value="ECO:0000318"/>
    <property type="project" value="GO_Central"/>
</dbReference>
<feature type="domain" description="Kinesin motor" evidence="8">
    <location>
        <begin position="6"/>
        <end position="313"/>
    </location>
</feature>
<dbReference type="eggNOG" id="KOG0242">
    <property type="taxonomic scope" value="Eukaryota"/>
</dbReference>
<dbReference type="InterPro" id="IPR001752">
    <property type="entry name" value="Kinesin_motor_dom"/>
</dbReference>
<name>A0DEF4_PARTE</name>
<evidence type="ECO:0000313" key="10">
    <source>
        <dbReference type="Proteomes" id="UP000000600"/>
    </source>
</evidence>
<dbReference type="OMA" id="DRHRFAN"/>
<dbReference type="Proteomes" id="UP000000600">
    <property type="component" value="Unassembled WGS sequence"/>
</dbReference>
<dbReference type="PROSITE" id="PS50067">
    <property type="entry name" value="KINESIN_MOTOR_2"/>
    <property type="match status" value="1"/>
</dbReference>
<dbReference type="RefSeq" id="XP_001448818.1">
    <property type="nucleotide sequence ID" value="XM_001448781.1"/>
</dbReference>
<dbReference type="GO" id="GO:0005871">
    <property type="term" value="C:kinesin complex"/>
    <property type="evidence" value="ECO:0000318"/>
    <property type="project" value="GO_Central"/>
</dbReference>
<keyword evidence="5" id="KW-0175">Coiled coil</keyword>
<dbReference type="GO" id="GO:0008574">
    <property type="term" value="F:plus-end-directed microtubule motor activity"/>
    <property type="evidence" value="ECO:0000318"/>
    <property type="project" value="GO_Central"/>
</dbReference>
<dbReference type="GO" id="GO:0008017">
    <property type="term" value="F:microtubule binding"/>
    <property type="evidence" value="ECO:0000318"/>
    <property type="project" value="GO_Central"/>
</dbReference>
<evidence type="ECO:0000256" key="4">
    <source>
        <dbReference type="ARBA" id="ARBA00022840"/>
    </source>
</evidence>
<feature type="compositionally biased region" description="Polar residues" evidence="7">
    <location>
        <begin position="557"/>
        <end position="567"/>
    </location>
</feature>
<feature type="compositionally biased region" description="Polar residues" evidence="7">
    <location>
        <begin position="493"/>
        <end position="533"/>
    </location>
</feature>
<accession>A0DEF4</accession>
<evidence type="ECO:0000256" key="1">
    <source>
        <dbReference type="ARBA" id="ARBA00004496"/>
    </source>
</evidence>
<dbReference type="InParanoid" id="A0DEF4"/>
<dbReference type="KEGG" id="ptm:GSPATT00016247001"/>
<dbReference type="HOGENOM" id="CLU_415902_0_0_1"/>
<dbReference type="GO" id="GO:0000070">
    <property type="term" value="P:mitotic sister chromatid segregation"/>
    <property type="evidence" value="ECO:0000318"/>
    <property type="project" value="GO_Central"/>
</dbReference>
<comment type="subcellular location">
    <subcellularLocation>
        <location evidence="1">Cytoplasm</location>
    </subcellularLocation>
</comment>
<feature type="compositionally biased region" description="Polar residues" evidence="7">
    <location>
        <begin position="322"/>
        <end position="344"/>
    </location>
</feature>
<dbReference type="GeneID" id="5034603"/>
<evidence type="ECO:0000256" key="6">
    <source>
        <dbReference type="PROSITE-ProRule" id="PRU00283"/>
    </source>
</evidence>
<sequence length="638" mass="73239">MSNNTPFQVYLRVKPLLDNSQDTLIQDLDEKRIVITKQGRNNKEFHFDRIFNNEHNAQIFSEILQHNINYFLEGYNTTILAYGITGSGKTHTIFGNEKDEGLAFQCLNYLVEKTRYFGQVSFIEIYNETIRDLLNTNQKSLVIMQDSQKGQCISGVQQMVCKNSEEVKEILNLGNQNRSLAQTIYNVSSSRSHAVIQVNLSYKIDNQILTPKLFIVDLAGSEKVYLEQKSKNQQEGSNINKSLLALSHCLTMLSDKTKKNQHIPYRNSKLTRLLQDSLGGNTKTIMIACVQQNKQSYDEILNTLTYSQRATQIKKQVHKEVTSVQQNQKSEDLSPTNESQQLGDSSSKSIYLTKIYNDIYSNVEEYFEINNSIIEIQSQIQANSQKIEETQETKQEDETYMKLLAAQKENQIIEKQLQIALKTNLQQKQILKSLLLQITEEQQSTINYWKQRFADLSKQILDMKSDQEKSQQELVQKDLVIAQQKAIIESNKLSKNQSQYTTSGDSDQSYPISFSSSTNNSQIKKKASITQQPAEDRHRFANISHIKQRLSPRERSPTSSIFGTSPIRSPLKHNSIYRNLSKNQYNVDSISKDDSRELSKDLSNLSIHKKSRLVDPQVTTINLYGTTYINVIDQKENN</sequence>
<evidence type="ECO:0000256" key="5">
    <source>
        <dbReference type="ARBA" id="ARBA00023054"/>
    </source>
</evidence>
<dbReference type="GO" id="GO:0061673">
    <property type="term" value="C:mitotic spindle astral microtubule"/>
    <property type="evidence" value="ECO:0000318"/>
    <property type="project" value="GO_Central"/>
</dbReference>
<reference evidence="9 10" key="1">
    <citation type="journal article" date="2006" name="Nature">
        <title>Global trends of whole-genome duplications revealed by the ciliate Paramecium tetraurelia.</title>
        <authorList>
            <consortium name="Genoscope"/>
            <person name="Aury J.-M."/>
            <person name="Jaillon O."/>
            <person name="Duret L."/>
            <person name="Noel B."/>
            <person name="Jubin C."/>
            <person name="Porcel B.M."/>
            <person name="Segurens B."/>
            <person name="Daubin V."/>
            <person name="Anthouard V."/>
            <person name="Aiach N."/>
            <person name="Arnaiz O."/>
            <person name="Billaut A."/>
            <person name="Beisson J."/>
            <person name="Blanc I."/>
            <person name="Bouhouche K."/>
            <person name="Camara F."/>
            <person name="Duharcourt S."/>
            <person name="Guigo R."/>
            <person name="Gogendeau D."/>
            <person name="Katinka M."/>
            <person name="Keller A.-M."/>
            <person name="Kissmehl R."/>
            <person name="Klotz C."/>
            <person name="Koll F."/>
            <person name="Le Moue A."/>
            <person name="Lepere C."/>
            <person name="Malinsky S."/>
            <person name="Nowacki M."/>
            <person name="Nowak J.K."/>
            <person name="Plattner H."/>
            <person name="Poulain J."/>
            <person name="Ruiz F."/>
            <person name="Serrano V."/>
            <person name="Zagulski M."/>
            <person name="Dessen P."/>
            <person name="Betermier M."/>
            <person name="Weissenbach J."/>
            <person name="Scarpelli C."/>
            <person name="Schachter V."/>
            <person name="Sperling L."/>
            <person name="Meyer E."/>
            <person name="Cohen J."/>
            <person name="Wincker P."/>
        </authorList>
    </citation>
    <scope>NUCLEOTIDE SEQUENCE [LARGE SCALE GENOMIC DNA]</scope>
    <source>
        <strain evidence="9 10">Stock d4-2</strain>
    </source>
</reference>
<dbReference type="InterPro" id="IPR027417">
    <property type="entry name" value="P-loop_NTPase"/>
</dbReference>
<feature type="region of interest" description="Disordered" evidence="7">
    <location>
        <begin position="548"/>
        <end position="567"/>
    </location>
</feature>
<dbReference type="PRINTS" id="PR00380">
    <property type="entry name" value="KINESINHEAVY"/>
</dbReference>
<dbReference type="PANTHER" id="PTHR47969:SF15">
    <property type="entry name" value="CHROMOSOME-ASSOCIATED KINESIN KIF4A-RELATED"/>
    <property type="match status" value="1"/>
</dbReference>
<evidence type="ECO:0000259" key="8">
    <source>
        <dbReference type="PROSITE" id="PS50067"/>
    </source>
</evidence>
<keyword evidence="6" id="KW-0505">Motor protein</keyword>
<dbReference type="STRING" id="5888.A0DEF4"/>
<dbReference type="OrthoDB" id="3176171at2759"/>
<feature type="region of interest" description="Disordered" evidence="7">
    <location>
        <begin position="493"/>
        <end position="537"/>
    </location>
</feature>
<gene>
    <name evidence="9" type="ORF">GSPATT00016247001</name>
</gene>
<proteinExistence type="inferred from homology"/>
<comment type="similarity">
    <text evidence="6">Belongs to the TRAFAC class myosin-kinesin ATPase superfamily. Kinesin family.</text>
</comment>
<dbReference type="GO" id="GO:0005737">
    <property type="term" value="C:cytoplasm"/>
    <property type="evidence" value="ECO:0000318"/>
    <property type="project" value="GO_Central"/>
</dbReference>
<dbReference type="Gene3D" id="3.40.850.10">
    <property type="entry name" value="Kinesin motor domain"/>
    <property type="match status" value="1"/>
</dbReference>
<dbReference type="SMART" id="SM00129">
    <property type="entry name" value="KISc"/>
    <property type="match status" value="1"/>
</dbReference>
<keyword evidence="2" id="KW-0963">Cytoplasm</keyword>
<dbReference type="GO" id="GO:0007019">
    <property type="term" value="P:microtubule depolymerization"/>
    <property type="evidence" value="ECO:0000318"/>
    <property type="project" value="GO_Central"/>
</dbReference>
<dbReference type="FunFam" id="3.40.850.10:FF:000112">
    <property type="entry name" value="Kinesin-8, putative"/>
    <property type="match status" value="1"/>
</dbReference>
<dbReference type="SUPFAM" id="SSF52540">
    <property type="entry name" value="P-loop containing nucleoside triphosphate hydrolases"/>
    <property type="match status" value="1"/>
</dbReference>
<dbReference type="EMBL" id="CT868407">
    <property type="protein sequence ID" value="CAK81421.1"/>
    <property type="molecule type" value="Genomic_DNA"/>
</dbReference>
<organism evidence="9 10">
    <name type="scientific">Paramecium tetraurelia</name>
    <dbReference type="NCBI Taxonomy" id="5888"/>
    <lineage>
        <taxon>Eukaryota</taxon>
        <taxon>Sar</taxon>
        <taxon>Alveolata</taxon>
        <taxon>Ciliophora</taxon>
        <taxon>Intramacronucleata</taxon>
        <taxon>Oligohymenophorea</taxon>
        <taxon>Peniculida</taxon>
        <taxon>Parameciidae</taxon>
        <taxon>Paramecium</taxon>
    </lineage>
</organism>
<dbReference type="InterPro" id="IPR036961">
    <property type="entry name" value="Kinesin_motor_dom_sf"/>
</dbReference>
<protein>
    <recommendedName>
        <fullName evidence="8">Kinesin motor domain-containing protein</fullName>
    </recommendedName>
</protein>